<reference evidence="2" key="1">
    <citation type="submission" date="2020-01" db="EMBL/GenBank/DDBJ databases">
        <title>Genome Sequencing of Three Apophysomyces-Like Fungal Strains Confirms a Novel Fungal Genus in the Mucoromycota with divergent Burkholderia-like Endosymbiotic Bacteria.</title>
        <authorList>
            <person name="Stajich J.E."/>
            <person name="Macias A.M."/>
            <person name="Carter-House D."/>
            <person name="Lovett B."/>
            <person name="Kasson L.R."/>
            <person name="Berry K."/>
            <person name="Grigoriev I."/>
            <person name="Chang Y."/>
            <person name="Spatafora J."/>
            <person name="Kasson M.T."/>
        </authorList>
    </citation>
    <scope>NUCLEOTIDE SEQUENCE</scope>
    <source>
        <strain evidence="2">NRRL A-21654</strain>
    </source>
</reference>
<protein>
    <submittedName>
        <fullName evidence="2">Uncharacterized protein</fullName>
    </submittedName>
</protein>
<evidence type="ECO:0000256" key="1">
    <source>
        <dbReference type="SAM" id="MobiDB-lite"/>
    </source>
</evidence>
<proteinExistence type="predicted"/>
<evidence type="ECO:0000313" key="3">
    <source>
        <dbReference type="Proteomes" id="UP000605846"/>
    </source>
</evidence>
<feature type="compositionally biased region" description="Low complexity" evidence="1">
    <location>
        <begin position="340"/>
        <end position="350"/>
    </location>
</feature>
<feature type="compositionally biased region" description="Polar residues" evidence="1">
    <location>
        <begin position="280"/>
        <end position="302"/>
    </location>
</feature>
<feature type="compositionally biased region" description="Basic and acidic residues" evidence="1">
    <location>
        <begin position="351"/>
        <end position="375"/>
    </location>
</feature>
<sequence length="473" mass="52525">MTDSYDHFGIRQSSPSIKPEPTTPFPHQSLDPSFDFPSYDTYNAEQILNSLIFPEPHIKAEYNPDIASRLDALRNLMDTDGISPQQLNIDIDNDQQLAQVNHRFQQILNSIESDGAAAPVSYLDPRTATHGEAINNNYTHSSMSCENAHPYTYSPYSDYTNVMLQSFNFSPPESVPTAAGCSALYPSPEQDMYVRSHPMPPGPMPMEFDASATNNIYGDVSFTPEIGAVDAMGYPMQTAPHQPVSAYMGSAGMMTGSRYHYTTVPGIAASGFEPEIRTSLNFTSGKDSTKYKSPSPNPAGSESQKEEASESFKPVKATIQHEEKKNMATLVNVFASSGDTTTELPKTVTETSRDTGEKKEEGKQNENENRVSDKKASVAKDVLDLLVSDFEDLSIEKLREETLSEEKCDTDKRTVLYPKSVDEKRTDTRSKMNTAQHVELLRQIEKWVNESYARRKKNSESVSSNLLLSQRAG</sequence>
<dbReference type="AlphaFoldDB" id="A0A8H7ENN1"/>
<feature type="compositionally biased region" description="Low complexity" evidence="1">
    <location>
        <begin position="460"/>
        <end position="473"/>
    </location>
</feature>
<dbReference type="EMBL" id="JABAYA010000167">
    <property type="protein sequence ID" value="KAF7723016.1"/>
    <property type="molecule type" value="Genomic_DNA"/>
</dbReference>
<keyword evidence="3" id="KW-1185">Reference proteome</keyword>
<dbReference type="Proteomes" id="UP000605846">
    <property type="component" value="Unassembled WGS sequence"/>
</dbReference>
<gene>
    <name evidence="2" type="ORF">EC973_002432</name>
</gene>
<feature type="region of interest" description="Disordered" evidence="1">
    <location>
        <begin position="1"/>
        <end position="32"/>
    </location>
</feature>
<name>A0A8H7ENN1_9FUNG</name>
<accession>A0A8H7ENN1</accession>
<comment type="caution">
    <text evidence="2">The sequence shown here is derived from an EMBL/GenBank/DDBJ whole genome shotgun (WGS) entry which is preliminary data.</text>
</comment>
<feature type="region of interest" description="Disordered" evidence="1">
    <location>
        <begin position="453"/>
        <end position="473"/>
    </location>
</feature>
<feature type="region of interest" description="Disordered" evidence="1">
    <location>
        <begin position="340"/>
        <end position="375"/>
    </location>
</feature>
<evidence type="ECO:0000313" key="2">
    <source>
        <dbReference type="EMBL" id="KAF7723016.1"/>
    </source>
</evidence>
<dbReference type="OrthoDB" id="2291006at2759"/>
<organism evidence="2 3">
    <name type="scientific">Apophysomyces ossiformis</name>
    <dbReference type="NCBI Taxonomy" id="679940"/>
    <lineage>
        <taxon>Eukaryota</taxon>
        <taxon>Fungi</taxon>
        <taxon>Fungi incertae sedis</taxon>
        <taxon>Mucoromycota</taxon>
        <taxon>Mucoromycotina</taxon>
        <taxon>Mucoromycetes</taxon>
        <taxon>Mucorales</taxon>
        <taxon>Mucorineae</taxon>
        <taxon>Mucoraceae</taxon>
        <taxon>Apophysomyces</taxon>
    </lineage>
</organism>
<feature type="region of interest" description="Disordered" evidence="1">
    <location>
        <begin position="280"/>
        <end position="315"/>
    </location>
</feature>